<dbReference type="PROSITE" id="PS00383">
    <property type="entry name" value="TYR_PHOSPHATASE_1"/>
    <property type="match status" value="1"/>
</dbReference>
<dbReference type="RefSeq" id="WP_380696084.1">
    <property type="nucleotide sequence ID" value="NZ_JBHRYR010000003.1"/>
</dbReference>
<dbReference type="InterPro" id="IPR029021">
    <property type="entry name" value="Prot-tyrosine_phosphatase-like"/>
</dbReference>
<evidence type="ECO:0000313" key="3">
    <source>
        <dbReference type="Proteomes" id="UP001595617"/>
    </source>
</evidence>
<dbReference type="InterPro" id="IPR016130">
    <property type="entry name" value="Tyr_Pase_AS"/>
</dbReference>
<evidence type="ECO:0000313" key="2">
    <source>
        <dbReference type="EMBL" id="MFC3853177.1"/>
    </source>
</evidence>
<sequence length="207" mass="23731">MVWLDAMIYDHGLLRFFWNRPTQFTPDAWRSNQPTPQQLVKLAREGLRTVISLRGLTTGGASILEVAACKQANLELIAFKMSSRGAPDSDVVLELLSLFERVETPVLFHCKSGADRSGFAAALYLLFTGQGTIDDAKSHLSWRYLHFRGAKTGMLFAFLEAYERYNEKTPIRLKDWVRDHYDPRALRASFQPRGFSAWFVDKVLRRE</sequence>
<evidence type="ECO:0000259" key="1">
    <source>
        <dbReference type="Pfam" id="PF22741"/>
    </source>
</evidence>
<gene>
    <name evidence="2" type="ORF">ACFOOG_10070</name>
</gene>
<dbReference type="EMBL" id="JBHRYR010000003">
    <property type="protein sequence ID" value="MFC3853177.1"/>
    <property type="molecule type" value="Genomic_DNA"/>
</dbReference>
<feature type="domain" description="DSP-PTPase phosphatase fused to NAD+ Kinase" evidence="1">
    <location>
        <begin position="29"/>
        <end position="132"/>
    </location>
</feature>
<reference evidence="3" key="1">
    <citation type="journal article" date="2019" name="Int. J. Syst. Evol. Microbiol.">
        <title>The Global Catalogue of Microorganisms (GCM) 10K type strain sequencing project: providing services to taxonomists for standard genome sequencing and annotation.</title>
        <authorList>
            <consortium name="The Broad Institute Genomics Platform"/>
            <consortium name="The Broad Institute Genome Sequencing Center for Infectious Disease"/>
            <person name="Wu L."/>
            <person name="Ma J."/>
        </authorList>
    </citation>
    <scope>NUCLEOTIDE SEQUENCE [LARGE SCALE GENOMIC DNA]</scope>
    <source>
        <strain evidence="3">IBRC 10765</strain>
    </source>
</reference>
<organism evidence="2 3">
    <name type="scientific">Saccharospirillum mangrovi</name>
    <dbReference type="NCBI Taxonomy" id="2161747"/>
    <lineage>
        <taxon>Bacteria</taxon>
        <taxon>Pseudomonadati</taxon>
        <taxon>Pseudomonadota</taxon>
        <taxon>Gammaproteobacteria</taxon>
        <taxon>Oceanospirillales</taxon>
        <taxon>Saccharospirillaceae</taxon>
        <taxon>Saccharospirillum</taxon>
    </lineage>
</organism>
<proteinExistence type="predicted"/>
<dbReference type="SUPFAM" id="SSF52799">
    <property type="entry name" value="(Phosphotyrosine protein) phosphatases II"/>
    <property type="match status" value="1"/>
</dbReference>
<dbReference type="Proteomes" id="UP001595617">
    <property type="component" value="Unassembled WGS sequence"/>
</dbReference>
<dbReference type="Pfam" id="PF22741">
    <property type="entry name" value="PTP-NADK"/>
    <property type="match status" value="1"/>
</dbReference>
<accession>A0ABV8A176</accession>
<keyword evidence="3" id="KW-1185">Reference proteome</keyword>
<protein>
    <submittedName>
        <fullName evidence="2">Tyrosine-protein phosphatase</fullName>
    </submittedName>
</protein>
<comment type="caution">
    <text evidence="2">The sequence shown here is derived from an EMBL/GenBank/DDBJ whole genome shotgun (WGS) entry which is preliminary data.</text>
</comment>
<dbReference type="InterPro" id="IPR055214">
    <property type="entry name" value="PTP-NADK"/>
</dbReference>
<name>A0ABV8A176_9GAMM</name>
<dbReference type="Gene3D" id="3.90.190.10">
    <property type="entry name" value="Protein tyrosine phosphatase superfamily"/>
    <property type="match status" value="1"/>
</dbReference>